<protein>
    <submittedName>
        <fullName evidence="2">Suppressor of fused domain protein</fullName>
    </submittedName>
</protein>
<evidence type="ECO:0000313" key="2">
    <source>
        <dbReference type="EMBL" id="NME72024.1"/>
    </source>
</evidence>
<evidence type="ECO:0000259" key="1">
    <source>
        <dbReference type="Pfam" id="PF05076"/>
    </source>
</evidence>
<feature type="domain" description="Suppressor of fused-like" evidence="1">
    <location>
        <begin position="40"/>
        <end position="213"/>
    </location>
</feature>
<dbReference type="EMBL" id="JABANE010000128">
    <property type="protein sequence ID" value="NME72024.1"/>
    <property type="molecule type" value="Genomic_DNA"/>
</dbReference>
<keyword evidence="3" id="KW-1185">Reference proteome</keyword>
<dbReference type="Pfam" id="PF05076">
    <property type="entry name" value="SUFU"/>
    <property type="match status" value="1"/>
</dbReference>
<dbReference type="InterPro" id="IPR020941">
    <property type="entry name" value="SUFU-like_domain"/>
</dbReference>
<organism evidence="2 3">
    <name type="scientific">Flammeovirga aprica JL-4</name>
    <dbReference type="NCBI Taxonomy" id="694437"/>
    <lineage>
        <taxon>Bacteria</taxon>
        <taxon>Pseudomonadati</taxon>
        <taxon>Bacteroidota</taxon>
        <taxon>Cytophagia</taxon>
        <taxon>Cytophagales</taxon>
        <taxon>Flammeovirgaceae</taxon>
        <taxon>Flammeovirga</taxon>
    </lineage>
</organism>
<dbReference type="RefSeq" id="WP_169660222.1">
    <property type="nucleotide sequence ID" value="NZ_JABANE010000128.1"/>
</dbReference>
<gene>
    <name evidence="2" type="ORF">HHU12_28930</name>
</gene>
<dbReference type="Proteomes" id="UP000576082">
    <property type="component" value="Unassembled WGS sequence"/>
</dbReference>
<reference evidence="2 3" key="1">
    <citation type="submission" date="2020-04" db="EMBL/GenBank/DDBJ databases">
        <title>Flammeovirga sp. SR4, a novel species isolated from seawater.</title>
        <authorList>
            <person name="Wang X."/>
        </authorList>
    </citation>
    <scope>NUCLEOTIDE SEQUENCE [LARGE SCALE GENOMIC DNA]</scope>
    <source>
        <strain evidence="2 3">ATCC 23126</strain>
    </source>
</reference>
<name>A0A7X9S0K3_9BACT</name>
<sequence>MNFKNKKQYQEHYALVEKHINTFFPDAEINVFHEIPTLDIHLDVYHIKPKGLEFEILMTSGMSSMAMNVIDIPNESDTYKFAELMVLIPKGVDFGEVYTGENKFDWIISMVKQSAKFPHFYDTWIGVGHSIQADENMSSYSDDTAYCGCLVLPTVTFPEEFQIIKTSNGVVNIYGLFPLYKEEMLFKIENGFNEFIQFLIKNNAEEIIDFKRENYCI</sequence>
<accession>A0A7X9S0K3</accession>
<evidence type="ECO:0000313" key="3">
    <source>
        <dbReference type="Proteomes" id="UP000576082"/>
    </source>
</evidence>
<proteinExistence type="predicted"/>
<comment type="caution">
    <text evidence="2">The sequence shown here is derived from an EMBL/GenBank/DDBJ whole genome shotgun (WGS) entry which is preliminary data.</text>
</comment>
<dbReference type="AlphaFoldDB" id="A0A7X9S0K3"/>